<comment type="caution">
    <text evidence="1">The sequence shown here is derived from an EMBL/GenBank/DDBJ whole genome shotgun (WGS) entry which is preliminary data.</text>
</comment>
<organism evidence="1 2">
    <name type="scientific">Paenibacillus harenae</name>
    <dbReference type="NCBI Taxonomy" id="306543"/>
    <lineage>
        <taxon>Bacteria</taxon>
        <taxon>Bacillati</taxon>
        <taxon>Bacillota</taxon>
        <taxon>Bacilli</taxon>
        <taxon>Bacillales</taxon>
        <taxon>Paenibacillaceae</taxon>
        <taxon>Paenibacillus</taxon>
    </lineage>
</organism>
<sequence>MTLHQLSNEEFNKIKEKLRQVWDYESPFWYPLDDCIRNDIIAFDSKFVQTQEKLEFIKVLLKKHKVTCLFQLREDGKANKIDDIEEFNFWNSDDYFWNNDCFWFDQSMDWVLYLSHEQTITFGGEWIIEAIKNEWIDWKENISWDTKNK</sequence>
<gene>
    <name evidence="1" type="ORF">J2T15_006106</name>
</gene>
<proteinExistence type="predicted"/>
<dbReference type="EMBL" id="JAUSSU010000022">
    <property type="protein sequence ID" value="MDQ0116624.1"/>
    <property type="molecule type" value="Genomic_DNA"/>
</dbReference>
<dbReference type="Proteomes" id="UP001229346">
    <property type="component" value="Unassembled WGS sequence"/>
</dbReference>
<evidence type="ECO:0000313" key="1">
    <source>
        <dbReference type="EMBL" id="MDQ0116624.1"/>
    </source>
</evidence>
<dbReference type="RefSeq" id="WP_307208695.1">
    <property type="nucleotide sequence ID" value="NZ_JAUSSU010000022.1"/>
</dbReference>
<name>A0ABT9UDY1_PAEHA</name>
<protein>
    <recommendedName>
        <fullName evidence="3">DUF2716 domain-containing protein</fullName>
    </recommendedName>
</protein>
<keyword evidence="2" id="KW-1185">Reference proteome</keyword>
<evidence type="ECO:0008006" key="3">
    <source>
        <dbReference type="Google" id="ProtNLM"/>
    </source>
</evidence>
<accession>A0ABT9UDY1</accession>
<reference evidence="1 2" key="1">
    <citation type="submission" date="2023-07" db="EMBL/GenBank/DDBJ databases">
        <title>Sorghum-associated microbial communities from plants grown in Nebraska, USA.</title>
        <authorList>
            <person name="Schachtman D."/>
        </authorList>
    </citation>
    <scope>NUCLEOTIDE SEQUENCE [LARGE SCALE GENOMIC DNA]</scope>
    <source>
        <strain evidence="1 2">CC482</strain>
    </source>
</reference>
<evidence type="ECO:0000313" key="2">
    <source>
        <dbReference type="Proteomes" id="UP001229346"/>
    </source>
</evidence>